<feature type="region of interest" description="Disordered" evidence="5">
    <location>
        <begin position="1"/>
        <end position="60"/>
    </location>
</feature>
<evidence type="ECO:0000256" key="3">
    <source>
        <dbReference type="ARBA" id="ARBA00022833"/>
    </source>
</evidence>
<evidence type="ECO:0000313" key="7">
    <source>
        <dbReference type="EMBL" id="KAG2308084.1"/>
    </source>
</evidence>
<keyword evidence="8" id="KW-1185">Reference proteome</keyword>
<proteinExistence type="predicted"/>
<dbReference type="InterPro" id="IPR017907">
    <property type="entry name" value="Znf_RING_CS"/>
</dbReference>
<dbReference type="InterPro" id="IPR013083">
    <property type="entry name" value="Znf_RING/FYVE/PHD"/>
</dbReference>
<evidence type="ECO:0000256" key="2">
    <source>
        <dbReference type="ARBA" id="ARBA00022771"/>
    </source>
</evidence>
<feature type="domain" description="RING-type" evidence="6">
    <location>
        <begin position="209"/>
        <end position="252"/>
    </location>
</feature>
<sequence length="289" mass="32640">MEPTGNSSVSSVRNTSKKTVAASATPKPNGKSTALSAVVEKPNEKTAVSSTNPMNPNAATALSSAHGDQVMFFRDVSLGPCESDLRFRLSHLWEARNPNTKTLIGQEMLLIDEEMKMVCSNLAPFFTFLLQWMDFSCLLPRYFDFFHILIYKVRADGRWNLSRYGRKATIREFYGVILPSLDRLHIKFADLPGDSLWYPNPKAITKKKCDTEGTRFTTNPCTKMVLPNCCHAMCIKCYRNWNTKSESCPFCRGSIKRRSRRRICYGSISTSIACLKIIRKLSSWATTST</sequence>
<dbReference type="GO" id="GO:0016567">
    <property type="term" value="P:protein ubiquitination"/>
    <property type="evidence" value="ECO:0007669"/>
    <property type="project" value="TreeGrafter"/>
</dbReference>
<protein>
    <recommendedName>
        <fullName evidence="6">RING-type domain-containing protein</fullName>
    </recommendedName>
</protein>
<keyword evidence="2 4" id="KW-0863">Zinc-finger</keyword>
<dbReference type="Proteomes" id="UP000886595">
    <property type="component" value="Unassembled WGS sequence"/>
</dbReference>
<dbReference type="PANTHER" id="PTHR15315:SF91">
    <property type="entry name" value="RING-TYPE DOMAIN-CONTAINING PROTEIN"/>
    <property type="match status" value="1"/>
</dbReference>
<dbReference type="PROSITE" id="PS00518">
    <property type="entry name" value="ZF_RING_1"/>
    <property type="match status" value="1"/>
</dbReference>
<gene>
    <name evidence="7" type="ORF">Bca52824_027832</name>
</gene>
<evidence type="ECO:0000256" key="1">
    <source>
        <dbReference type="ARBA" id="ARBA00022723"/>
    </source>
</evidence>
<dbReference type="GO" id="GO:0061630">
    <property type="term" value="F:ubiquitin protein ligase activity"/>
    <property type="evidence" value="ECO:0007669"/>
    <property type="project" value="TreeGrafter"/>
</dbReference>
<evidence type="ECO:0000259" key="6">
    <source>
        <dbReference type="PROSITE" id="PS50089"/>
    </source>
</evidence>
<comment type="caution">
    <text evidence="7">The sequence shown here is derived from an EMBL/GenBank/DDBJ whole genome shotgun (WGS) entry which is preliminary data.</text>
</comment>
<dbReference type="SUPFAM" id="SSF57850">
    <property type="entry name" value="RING/U-box"/>
    <property type="match status" value="1"/>
</dbReference>
<keyword evidence="1" id="KW-0479">Metal-binding</keyword>
<dbReference type="InterPro" id="IPR001841">
    <property type="entry name" value="Znf_RING"/>
</dbReference>
<dbReference type="OrthoDB" id="1630758at2759"/>
<accession>A0A8X7VB67</accession>
<dbReference type="PROSITE" id="PS50089">
    <property type="entry name" value="ZF_RING_2"/>
    <property type="match status" value="1"/>
</dbReference>
<keyword evidence="3" id="KW-0862">Zinc</keyword>
<dbReference type="EMBL" id="JAAMPC010000006">
    <property type="protein sequence ID" value="KAG2308084.1"/>
    <property type="molecule type" value="Genomic_DNA"/>
</dbReference>
<feature type="compositionally biased region" description="Polar residues" evidence="5">
    <location>
        <begin position="1"/>
        <end position="18"/>
    </location>
</feature>
<evidence type="ECO:0000313" key="8">
    <source>
        <dbReference type="Proteomes" id="UP000886595"/>
    </source>
</evidence>
<evidence type="ECO:0000256" key="5">
    <source>
        <dbReference type="SAM" id="MobiDB-lite"/>
    </source>
</evidence>
<dbReference type="GO" id="GO:0008270">
    <property type="term" value="F:zinc ion binding"/>
    <property type="evidence" value="ECO:0007669"/>
    <property type="project" value="UniProtKB-KW"/>
</dbReference>
<dbReference type="PANTHER" id="PTHR15315">
    <property type="entry name" value="RING FINGER PROTEIN 41, 151"/>
    <property type="match status" value="1"/>
</dbReference>
<feature type="compositionally biased region" description="Polar residues" evidence="5">
    <location>
        <begin position="46"/>
        <end position="60"/>
    </location>
</feature>
<dbReference type="Gene3D" id="3.30.40.10">
    <property type="entry name" value="Zinc/RING finger domain, C3HC4 (zinc finger)"/>
    <property type="match status" value="1"/>
</dbReference>
<dbReference type="AlphaFoldDB" id="A0A8X7VB67"/>
<evidence type="ECO:0000256" key="4">
    <source>
        <dbReference type="PROSITE-ProRule" id="PRU00175"/>
    </source>
</evidence>
<organism evidence="7 8">
    <name type="scientific">Brassica carinata</name>
    <name type="common">Ethiopian mustard</name>
    <name type="synonym">Abyssinian cabbage</name>
    <dbReference type="NCBI Taxonomy" id="52824"/>
    <lineage>
        <taxon>Eukaryota</taxon>
        <taxon>Viridiplantae</taxon>
        <taxon>Streptophyta</taxon>
        <taxon>Embryophyta</taxon>
        <taxon>Tracheophyta</taxon>
        <taxon>Spermatophyta</taxon>
        <taxon>Magnoliopsida</taxon>
        <taxon>eudicotyledons</taxon>
        <taxon>Gunneridae</taxon>
        <taxon>Pentapetalae</taxon>
        <taxon>rosids</taxon>
        <taxon>malvids</taxon>
        <taxon>Brassicales</taxon>
        <taxon>Brassicaceae</taxon>
        <taxon>Brassiceae</taxon>
        <taxon>Brassica</taxon>
    </lineage>
</organism>
<name>A0A8X7VB67_BRACI</name>
<reference evidence="7 8" key="1">
    <citation type="submission" date="2020-02" db="EMBL/GenBank/DDBJ databases">
        <authorList>
            <person name="Ma Q."/>
            <person name="Huang Y."/>
            <person name="Song X."/>
            <person name="Pei D."/>
        </authorList>
    </citation>
    <scope>NUCLEOTIDE SEQUENCE [LARGE SCALE GENOMIC DNA]</scope>
    <source>
        <strain evidence="7">Sxm20200214</strain>
        <tissue evidence="7">Leaf</tissue>
    </source>
</reference>